<keyword evidence="2 4" id="KW-0863">Zinc-finger</keyword>
<accession>A0A8X8YII0</accession>
<feature type="region of interest" description="Disordered" evidence="5">
    <location>
        <begin position="681"/>
        <end position="706"/>
    </location>
</feature>
<dbReference type="EMBL" id="PNBA02000003">
    <property type="protein sequence ID" value="KAG6431317.1"/>
    <property type="molecule type" value="Genomic_DNA"/>
</dbReference>
<dbReference type="InterPro" id="IPR018289">
    <property type="entry name" value="MULE_transposase_dom"/>
</dbReference>
<dbReference type="InterPro" id="IPR006564">
    <property type="entry name" value="Znf_PMZ"/>
</dbReference>
<gene>
    <name evidence="7" type="ORF">SASPL_109396</name>
</gene>
<evidence type="ECO:0000256" key="3">
    <source>
        <dbReference type="ARBA" id="ARBA00022833"/>
    </source>
</evidence>
<dbReference type="SMART" id="SM00666">
    <property type="entry name" value="PB1"/>
    <property type="match status" value="1"/>
</dbReference>
<dbReference type="GO" id="GO:0008270">
    <property type="term" value="F:zinc ion binding"/>
    <property type="evidence" value="ECO:0007669"/>
    <property type="project" value="UniProtKB-KW"/>
</dbReference>
<reference evidence="7" key="2">
    <citation type="submission" date="2020-08" db="EMBL/GenBank/DDBJ databases">
        <title>Plant Genome Project.</title>
        <authorList>
            <person name="Zhang R.-G."/>
        </authorList>
    </citation>
    <scope>NUCLEOTIDE SEQUENCE</scope>
    <source>
        <strain evidence="7">Huo1</strain>
        <tissue evidence="7">Leaf</tissue>
    </source>
</reference>
<name>A0A8X8YII0_SALSN</name>
<dbReference type="InterPro" id="IPR004332">
    <property type="entry name" value="Transposase_MuDR"/>
</dbReference>
<evidence type="ECO:0000313" key="7">
    <source>
        <dbReference type="EMBL" id="KAG6431317.1"/>
    </source>
</evidence>
<dbReference type="PANTHER" id="PTHR31973">
    <property type="entry name" value="POLYPROTEIN, PUTATIVE-RELATED"/>
    <property type="match status" value="1"/>
</dbReference>
<dbReference type="InterPro" id="IPR007527">
    <property type="entry name" value="Znf_SWIM"/>
</dbReference>
<organism evidence="7">
    <name type="scientific">Salvia splendens</name>
    <name type="common">Scarlet sage</name>
    <dbReference type="NCBI Taxonomy" id="180675"/>
    <lineage>
        <taxon>Eukaryota</taxon>
        <taxon>Viridiplantae</taxon>
        <taxon>Streptophyta</taxon>
        <taxon>Embryophyta</taxon>
        <taxon>Tracheophyta</taxon>
        <taxon>Spermatophyta</taxon>
        <taxon>Magnoliopsida</taxon>
        <taxon>eudicotyledons</taxon>
        <taxon>Gunneridae</taxon>
        <taxon>Pentapetalae</taxon>
        <taxon>asterids</taxon>
        <taxon>lamiids</taxon>
        <taxon>Lamiales</taxon>
        <taxon>Lamiaceae</taxon>
        <taxon>Nepetoideae</taxon>
        <taxon>Mentheae</taxon>
        <taxon>Salviinae</taxon>
        <taxon>Salvia</taxon>
        <taxon>Salvia subgen. Calosphace</taxon>
        <taxon>core Calosphace</taxon>
    </lineage>
</organism>
<keyword evidence="8" id="KW-1185">Reference proteome</keyword>
<dbReference type="Pfam" id="PF03108">
    <property type="entry name" value="DBD_Tnp_Mut"/>
    <property type="match status" value="1"/>
</dbReference>
<keyword evidence="3" id="KW-0862">Zinc</keyword>
<dbReference type="AlphaFoldDB" id="A0A8X8YII0"/>
<reference evidence="7" key="1">
    <citation type="submission" date="2018-01" db="EMBL/GenBank/DDBJ databases">
        <authorList>
            <person name="Mao J.F."/>
        </authorList>
    </citation>
    <scope>NUCLEOTIDE SEQUENCE</scope>
    <source>
        <strain evidence="7">Huo1</strain>
        <tissue evidence="7">Leaf</tissue>
    </source>
</reference>
<dbReference type="SUPFAM" id="SSF54277">
    <property type="entry name" value="CAD &amp; PB1 domains"/>
    <property type="match status" value="1"/>
</dbReference>
<proteinExistence type="predicted"/>
<dbReference type="Pfam" id="PF10551">
    <property type="entry name" value="MULE"/>
    <property type="match status" value="1"/>
</dbReference>
<dbReference type="PANTHER" id="PTHR31973:SF166">
    <property type="entry name" value="OS10G0104700 PROTEIN"/>
    <property type="match status" value="1"/>
</dbReference>
<sequence>MATKKIIGICQSGGEFVTNKDDGSLFYTGGEAYALDLDQQTQLRDFKHELAETFQCSADGMAIKYFLPGNRKTLITISKDKDLKRMVNFFKDADQVEVFVIAEEAAGRNVSNMPATASRSSRTTVSETAVIPSDVPLNLMQTDDAIVLDEPIETVPLAACSFSNEDKHRRAATQWENIITGVDQRFNTFAEFREALHKYSIAHGFTYKYKKNDSHRVTAKCKTEGCPWRIYASRLATTQLICIKKMNPEHTCGGATVKAGYRATRGWIGSIIKEKLKVSPNYKPKDIASDIKRDYGIQLNYTQAWRAKEIAREQLQGSYKEAYSQLPYFCEKIMETNPGSLAAFSTKEDSSFCRFFVSFRASIAGFHQCRPLLFLDSTLLYSKYQGTLLAATAADGNDDFFPVAFAVVDEETEDNWHWFLLQLKSALSTSEQITFVSDFQKGIRESLLDVFGKECYHGYCVRCLAEKLNKDLKGQFSHDARRLLIQDFHAAASARKHDEFERCVENIKAISVEAYNWVISSEPHHWANAFFGGARYNHMTSNFGREFYNWVSEVDELPITQMVDVLRGKIMELIYRRRLESSQWVTRLTPCMEEKLAQENLKARNLQVLLSHGSTFEVRGDNSVEAVDIGNWDCSCKGWQLSGLPCCHAVAVLGNNVYDYCSRFFTADCYRGSYAESINPMPNVEKPETSEAALVTPPPTKRPPGRPKLKLVESVDIIKRQLQCSKCKGLGHNKKTCNKVNGIEEVAVQHPVLAGLLEEEPEGNTLQHELSKIMKATTKLVLFLLAVVVLVGVGSSTATTIKDESWTEWAKDKISEGLGFSADDAKDKVADKSSHGYDATVDDAKDKAANTAEHGYDATIDAAKYTKDKAANTAERGYYATKSAKDKAASTAEHGYDASKSAKDKAANTAEHGFDAAKSAKDKAVNAVKHGYDATIDAAEYAKDKAGNAAEYIKDKAASAAKHGSDATIDAAKYATEKAGDAAEHGYDAVKYAKDEAADAAKHGSDATIEGAKYAKDKAANAAKYGSDATIDAASGSGQYASEKAGDMKKMAEEEVSWTKEKAKEAFEAARLKAEAAKDAIASNLKSTKSNKIKDEEL</sequence>
<evidence type="ECO:0000256" key="2">
    <source>
        <dbReference type="ARBA" id="ARBA00022771"/>
    </source>
</evidence>
<evidence type="ECO:0000256" key="1">
    <source>
        <dbReference type="ARBA" id="ARBA00022723"/>
    </source>
</evidence>
<comment type="caution">
    <text evidence="7">The sequence shown here is derived from an EMBL/GenBank/DDBJ whole genome shotgun (WGS) entry which is preliminary data.</text>
</comment>
<evidence type="ECO:0000256" key="4">
    <source>
        <dbReference type="PROSITE-ProRule" id="PRU00325"/>
    </source>
</evidence>
<dbReference type="Pfam" id="PF00564">
    <property type="entry name" value="PB1"/>
    <property type="match status" value="1"/>
</dbReference>
<evidence type="ECO:0000313" key="8">
    <source>
        <dbReference type="Proteomes" id="UP000298416"/>
    </source>
</evidence>
<dbReference type="InterPro" id="IPR000270">
    <property type="entry name" value="PB1_dom"/>
</dbReference>
<dbReference type="Pfam" id="PF04434">
    <property type="entry name" value="SWIM"/>
    <property type="match status" value="1"/>
</dbReference>
<protein>
    <recommendedName>
        <fullName evidence="6">SWIM-type domain-containing protein</fullName>
    </recommendedName>
</protein>
<dbReference type="PROSITE" id="PS50966">
    <property type="entry name" value="ZF_SWIM"/>
    <property type="match status" value="1"/>
</dbReference>
<dbReference type="Proteomes" id="UP000298416">
    <property type="component" value="Unassembled WGS sequence"/>
</dbReference>
<feature type="domain" description="SWIM-type" evidence="6">
    <location>
        <begin position="616"/>
        <end position="657"/>
    </location>
</feature>
<evidence type="ECO:0000256" key="5">
    <source>
        <dbReference type="SAM" id="MobiDB-lite"/>
    </source>
</evidence>
<keyword evidence="1" id="KW-0479">Metal-binding</keyword>
<evidence type="ECO:0000259" key="6">
    <source>
        <dbReference type="PROSITE" id="PS50966"/>
    </source>
</evidence>
<dbReference type="SMART" id="SM00575">
    <property type="entry name" value="ZnF_PMZ"/>
    <property type="match status" value="1"/>
</dbReference>